<evidence type="ECO:0000256" key="1">
    <source>
        <dbReference type="SAM" id="MobiDB-lite"/>
    </source>
</evidence>
<dbReference type="STRING" id="416943.SAMN05445871_0455"/>
<feature type="compositionally biased region" description="Polar residues" evidence="1">
    <location>
        <begin position="1"/>
        <end position="11"/>
    </location>
</feature>
<keyword evidence="3" id="KW-1185">Reference proteome</keyword>
<dbReference type="EMBL" id="FOAJ01000012">
    <property type="protein sequence ID" value="SEL71611.1"/>
    <property type="molecule type" value="Genomic_DNA"/>
</dbReference>
<sequence length="328" mass="37848">MRNFLEQQPQFDATLDDYEEPRRKPRASGYRRQPYIRETASVAPKAAVGQIDLGRSPEHAKLIQQTDFQIFDLPRPFAMPPGLEVSPFDEYDWETGQQYESILEARTPSLATRGVFPSLKDDRVLQALSMGEFAIQFALMFHPYVVDIREQYPYYTDEAYQRALLAGKKMNRSDLLTFDLVLTYWNPMLRALRYHVVSVKHVSHVLEKKDRDREIKERTLGSGRDWTWEMLRSNATPMRELGNYAALWSMAKSEKVRHLYEPSRRLADGLMTHSVRGSMESVLERRARSMGISTDTSIHLFVSAVSHGFVPLDHSKRVDARLPIPLAA</sequence>
<dbReference type="AlphaFoldDB" id="A0A1H7SFX7"/>
<dbReference type="OrthoDB" id="9102212at2"/>
<reference evidence="3" key="1">
    <citation type="submission" date="2016-10" db="EMBL/GenBank/DDBJ databases">
        <authorList>
            <person name="Varghese N."/>
            <person name="Submissions S."/>
        </authorList>
    </citation>
    <scope>NUCLEOTIDE SEQUENCE [LARGE SCALE GENOMIC DNA]</scope>
    <source>
        <strain evidence="3">LMG 26416</strain>
    </source>
</reference>
<evidence type="ECO:0008006" key="4">
    <source>
        <dbReference type="Google" id="ProtNLM"/>
    </source>
</evidence>
<protein>
    <recommendedName>
        <fullName evidence="4">TnsA endonuclease C terminal</fullName>
    </recommendedName>
</protein>
<dbReference type="InterPro" id="IPR011856">
    <property type="entry name" value="tRNA_endonuc-like_dom_sf"/>
</dbReference>
<accession>A0A1H7SFX7</accession>
<organism evidence="2 3">
    <name type="scientific">Paraburkholderia caballeronis</name>
    <dbReference type="NCBI Taxonomy" id="416943"/>
    <lineage>
        <taxon>Bacteria</taxon>
        <taxon>Pseudomonadati</taxon>
        <taxon>Pseudomonadota</taxon>
        <taxon>Betaproteobacteria</taxon>
        <taxon>Burkholderiales</taxon>
        <taxon>Burkholderiaceae</taxon>
        <taxon>Paraburkholderia</taxon>
    </lineage>
</organism>
<name>A0A1H7SFX7_9BURK</name>
<dbReference type="Gene3D" id="3.40.1350.10">
    <property type="match status" value="1"/>
</dbReference>
<dbReference type="Proteomes" id="UP000199120">
    <property type="component" value="Unassembled WGS sequence"/>
</dbReference>
<gene>
    <name evidence="2" type="ORF">SAMN05192542_11218</name>
</gene>
<dbReference type="RefSeq" id="WP_134169751.1">
    <property type="nucleotide sequence ID" value="NZ_FNSR01000001.1"/>
</dbReference>
<feature type="region of interest" description="Disordered" evidence="1">
    <location>
        <begin position="1"/>
        <end position="33"/>
    </location>
</feature>
<dbReference type="GO" id="GO:0003676">
    <property type="term" value="F:nucleic acid binding"/>
    <property type="evidence" value="ECO:0007669"/>
    <property type="project" value="InterPro"/>
</dbReference>
<proteinExistence type="predicted"/>
<evidence type="ECO:0000313" key="2">
    <source>
        <dbReference type="EMBL" id="SEL71611.1"/>
    </source>
</evidence>
<dbReference type="InterPro" id="IPR011335">
    <property type="entry name" value="Restrct_endonuc-II-like"/>
</dbReference>
<dbReference type="SUPFAM" id="SSF52980">
    <property type="entry name" value="Restriction endonuclease-like"/>
    <property type="match status" value="1"/>
</dbReference>
<evidence type="ECO:0000313" key="3">
    <source>
        <dbReference type="Proteomes" id="UP000199120"/>
    </source>
</evidence>